<organism evidence="4 5">
    <name type="scientific">Sphaerisporangium flaviroseum</name>
    <dbReference type="NCBI Taxonomy" id="509199"/>
    <lineage>
        <taxon>Bacteria</taxon>
        <taxon>Bacillati</taxon>
        <taxon>Actinomycetota</taxon>
        <taxon>Actinomycetes</taxon>
        <taxon>Streptosporangiales</taxon>
        <taxon>Streptosporangiaceae</taxon>
        <taxon>Sphaerisporangium</taxon>
    </lineage>
</organism>
<dbReference type="SUPFAM" id="SSF52172">
    <property type="entry name" value="CheY-like"/>
    <property type="match status" value="1"/>
</dbReference>
<dbReference type="InterPro" id="IPR011006">
    <property type="entry name" value="CheY-like_superfamily"/>
</dbReference>
<dbReference type="PROSITE" id="PS50110">
    <property type="entry name" value="RESPONSE_REGULATORY"/>
    <property type="match status" value="1"/>
</dbReference>
<dbReference type="EMBL" id="BAAAZR010000008">
    <property type="protein sequence ID" value="GAA3811839.1"/>
    <property type="molecule type" value="Genomic_DNA"/>
</dbReference>
<dbReference type="SMART" id="SM00331">
    <property type="entry name" value="PP2C_SIG"/>
    <property type="match status" value="1"/>
</dbReference>
<dbReference type="Pfam" id="PF07228">
    <property type="entry name" value="SpoIIE"/>
    <property type="match status" value="1"/>
</dbReference>
<dbReference type="InterPro" id="IPR001932">
    <property type="entry name" value="PPM-type_phosphatase-like_dom"/>
</dbReference>
<evidence type="ECO:0000256" key="1">
    <source>
        <dbReference type="ARBA" id="ARBA00022801"/>
    </source>
</evidence>
<evidence type="ECO:0000259" key="3">
    <source>
        <dbReference type="PROSITE" id="PS50110"/>
    </source>
</evidence>
<keyword evidence="2" id="KW-0597">Phosphoprotein</keyword>
<keyword evidence="5" id="KW-1185">Reference proteome</keyword>
<feature type="modified residue" description="4-aspartylphosphate" evidence="2">
    <location>
        <position position="56"/>
    </location>
</feature>
<protein>
    <recommendedName>
        <fullName evidence="3">Response regulatory domain-containing protein</fullName>
    </recommendedName>
</protein>
<dbReference type="PANTHER" id="PTHR43156:SF2">
    <property type="entry name" value="STAGE II SPORULATION PROTEIN E"/>
    <property type="match status" value="1"/>
</dbReference>
<evidence type="ECO:0000256" key="2">
    <source>
        <dbReference type="PROSITE-ProRule" id="PRU00169"/>
    </source>
</evidence>
<dbReference type="Pfam" id="PF00072">
    <property type="entry name" value="Response_reg"/>
    <property type="match status" value="1"/>
</dbReference>
<proteinExistence type="predicted"/>
<comment type="caution">
    <text evidence="4">The sequence shown here is derived from an EMBL/GenBank/DDBJ whole genome shotgun (WGS) entry which is preliminary data.</text>
</comment>
<dbReference type="InterPro" id="IPR052016">
    <property type="entry name" value="Bact_Sigma-Reg"/>
</dbReference>
<dbReference type="InterPro" id="IPR001789">
    <property type="entry name" value="Sig_transdc_resp-reg_receiver"/>
</dbReference>
<keyword evidence="1" id="KW-0378">Hydrolase</keyword>
<reference evidence="5" key="1">
    <citation type="journal article" date="2019" name="Int. J. Syst. Evol. Microbiol.">
        <title>The Global Catalogue of Microorganisms (GCM) 10K type strain sequencing project: providing services to taxonomists for standard genome sequencing and annotation.</title>
        <authorList>
            <consortium name="The Broad Institute Genomics Platform"/>
            <consortium name="The Broad Institute Genome Sequencing Center for Infectious Disease"/>
            <person name="Wu L."/>
            <person name="Ma J."/>
        </authorList>
    </citation>
    <scope>NUCLEOTIDE SEQUENCE [LARGE SCALE GENOMIC DNA]</scope>
    <source>
        <strain evidence="5">JCM 16908</strain>
    </source>
</reference>
<feature type="domain" description="Response regulatory" evidence="3">
    <location>
        <begin position="7"/>
        <end position="124"/>
    </location>
</feature>
<dbReference type="SUPFAM" id="SSF81606">
    <property type="entry name" value="PP2C-like"/>
    <property type="match status" value="1"/>
</dbReference>
<gene>
    <name evidence="4" type="ORF">GCM10022226_35560</name>
</gene>
<accession>A0ABP7I7Y1</accession>
<sequence>MNERPETILVVDDTPTKRYILGSWLRRAGHEVVEATCGEEALSLVRAVSPDLVILDVRLPDIDGYQVCERIKGDPSTAAIPVIQISAHAIAVADRAHGLERGADAYMAEPIEPEEFIATVKATLRYYKARQRAERMAHRLGELTRVTLEINASSTFDKLLRVAVEGTAGILGRRSGALAIAVDGRLRRYTVLNPGDPARALSAAQDTLDKITALSLRDAAGTAEFTLSEASLLEVLPEAEIRADVSAVVSRTKAGRPPVYLAVEGVEALDPDELNILKQLGQALALAVDALRAYAEEHMIALTLQRSFLPSHIPTTPGLQLAVRYQPAIDNVEVGGDFYEVLPLGDRLLVGIGDVQGHSLHAATIMAELRHALRTLVVEERDLARVMGRLNDMLRHYHPRMTATVCLLLIDPVSGEVELANAGHIPPVIVAGGEARYLDWGNLLLGAASEKYRVDRLRIPESGALLMFTDGLIEDRHVPLDDNLEVVRQMALSFDEDLDVFCDRLIDRFGAREDDVAIVALRRTG</sequence>
<dbReference type="RefSeq" id="WP_344940651.1">
    <property type="nucleotide sequence ID" value="NZ_BAAAZR010000008.1"/>
</dbReference>
<dbReference type="InterPro" id="IPR036457">
    <property type="entry name" value="PPM-type-like_dom_sf"/>
</dbReference>
<dbReference type="SMART" id="SM00448">
    <property type="entry name" value="REC"/>
    <property type="match status" value="1"/>
</dbReference>
<dbReference type="PANTHER" id="PTHR43156">
    <property type="entry name" value="STAGE II SPORULATION PROTEIN E-RELATED"/>
    <property type="match status" value="1"/>
</dbReference>
<dbReference type="Gene3D" id="3.40.50.2300">
    <property type="match status" value="1"/>
</dbReference>
<name>A0ABP7I7Y1_9ACTN</name>
<evidence type="ECO:0000313" key="4">
    <source>
        <dbReference type="EMBL" id="GAA3811839.1"/>
    </source>
</evidence>
<dbReference type="Proteomes" id="UP001500888">
    <property type="component" value="Unassembled WGS sequence"/>
</dbReference>
<evidence type="ECO:0000313" key="5">
    <source>
        <dbReference type="Proteomes" id="UP001500888"/>
    </source>
</evidence>
<dbReference type="Gene3D" id="3.60.40.10">
    <property type="entry name" value="PPM-type phosphatase domain"/>
    <property type="match status" value="1"/>
</dbReference>